<dbReference type="CDD" id="cd00130">
    <property type="entry name" value="PAS"/>
    <property type="match status" value="2"/>
</dbReference>
<comment type="caution">
    <text evidence="12">The sequence shown here is derived from an EMBL/GenBank/DDBJ whole genome shotgun (WGS) entry which is preliminary data.</text>
</comment>
<evidence type="ECO:0000313" key="13">
    <source>
        <dbReference type="Proteomes" id="UP001141950"/>
    </source>
</evidence>
<dbReference type="SMART" id="SM00086">
    <property type="entry name" value="PAC"/>
    <property type="match status" value="2"/>
</dbReference>
<feature type="domain" description="Histidine kinase" evidence="9">
    <location>
        <begin position="268"/>
        <end position="471"/>
    </location>
</feature>
<dbReference type="PRINTS" id="PR00344">
    <property type="entry name" value="BCTRLSENSOR"/>
</dbReference>
<keyword evidence="5" id="KW-0547">Nucleotide-binding</keyword>
<keyword evidence="3" id="KW-0597">Phosphoprotein</keyword>
<dbReference type="Pfam" id="PF02518">
    <property type="entry name" value="HATPase_c"/>
    <property type="match status" value="1"/>
</dbReference>
<keyword evidence="6" id="KW-0418">Kinase</keyword>
<keyword evidence="8" id="KW-0902">Two-component regulatory system</keyword>
<dbReference type="InterPro" id="IPR003594">
    <property type="entry name" value="HATPase_dom"/>
</dbReference>
<dbReference type="PANTHER" id="PTHR43065:SF34">
    <property type="entry name" value="SPORULATION KINASE A"/>
    <property type="match status" value="1"/>
</dbReference>
<feature type="domain" description="PAS" evidence="10">
    <location>
        <begin position="5"/>
        <end position="75"/>
    </location>
</feature>
<dbReference type="SMART" id="SM00387">
    <property type="entry name" value="HATPase_c"/>
    <property type="match status" value="1"/>
</dbReference>
<evidence type="ECO:0000256" key="6">
    <source>
        <dbReference type="ARBA" id="ARBA00022777"/>
    </source>
</evidence>
<dbReference type="Pfam" id="PF13426">
    <property type="entry name" value="PAS_9"/>
    <property type="match status" value="1"/>
</dbReference>
<dbReference type="PROSITE" id="PS50113">
    <property type="entry name" value="PAC"/>
    <property type="match status" value="2"/>
</dbReference>
<feature type="domain" description="PAS" evidence="10">
    <location>
        <begin position="128"/>
        <end position="195"/>
    </location>
</feature>
<evidence type="ECO:0000259" key="11">
    <source>
        <dbReference type="PROSITE" id="PS50113"/>
    </source>
</evidence>
<dbReference type="Gene3D" id="1.10.287.130">
    <property type="match status" value="1"/>
</dbReference>
<evidence type="ECO:0000259" key="9">
    <source>
        <dbReference type="PROSITE" id="PS50109"/>
    </source>
</evidence>
<dbReference type="SUPFAM" id="SSF47384">
    <property type="entry name" value="Homodimeric domain of signal transducing histidine kinase"/>
    <property type="match status" value="1"/>
</dbReference>
<evidence type="ECO:0000256" key="7">
    <source>
        <dbReference type="ARBA" id="ARBA00022840"/>
    </source>
</evidence>
<dbReference type="InterPro" id="IPR013655">
    <property type="entry name" value="PAS_fold_3"/>
</dbReference>
<dbReference type="SUPFAM" id="SSF55874">
    <property type="entry name" value="ATPase domain of HSP90 chaperone/DNA topoisomerase II/histidine kinase"/>
    <property type="match status" value="1"/>
</dbReference>
<dbReference type="Pfam" id="PF00512">
    <property type="entry name" value="HisKA"/>
    <property type="match status" value="1"/>
</dbReference>
<dbReference type="GO" id="GO:0000155">
    <property type="term" value="F:phosphorelay sensor kinase activity"/>
    <property type="evidence" value="ECO:0007669"/>
    <property type="project" value="InterPro"/>
</dbReference>
<accession>A0A9X2MU72</accession>
<dbReference type="InterPro" id="IPR000014">
    <property type="entry name" value="PAS"/>
</dbReference>
<feature type="domain" description="PAC" evidence="11">
    <location>
        <begin position="79"/>
        <end position="131"/>
    </location>
</feature>
<dbReference type="InterPro" id="IPR005467">
    <property type="entry name" value="His_kinase_dom"/>
</dbReference>
<evidence type="ECO:0000256" key="8">
    <source>
        <dbReference type="ARBA" id="ARBA00023012"/>
    </source>
</evidence>
<evidence type="ECO:0000313" key="12">
    <source>
        <dbReference type="EMBL" id="MCR2807988.1"/>
    </source>
</evidence>
<dbReference type="EC" id="2.7.13.3" evidence="2"/>
<dbReference type="NCBIfam" id="TIGR00229">
    <property type="entry name" value="sensory_box"/>
    <property type="match status" value="2"/>
</dbReference>
<organism evidence="12 13">
    <name type="scientific">Paenibacillus soyae</name>
    <dbReference type="NCBI Taxonomy" id="2969249"/>
    <lineage>
        <taxon>Bacteria</taxon>
        <taxon>Bacillati</taxon>
        <taxon>Bacillota</taxon>
        <taxon>Bacilli</taxon>
        <taxon>Bacillales</taxon>
        <taxon>Paenibacillaceae</taxon>
        <taxon>Paenibacillus</taxon>
    </lineage>
</organism>
<dbReference type="CDD" id="cd00075">
    <property type="entry name" value="HATPase"/>
    <property type="match status" value="1"/>
</dbReference>
<evidence type="ECO:0000256" key="5">
    <source>
        <dbReference type="ARBA" id="ARBA00022741"/>
    </source>
</evidence>
<dbReference type="InterPro" id="IPR001610">
    <property type="entry name" value="PAC"/>
</dbReference>
<dbReference type="Pfam" id="PF08447">
    <property type="entry name" value="PAS_3"/>
    <property type="match status" value="1"/>
</dbReference>
<name>A0A9X2MU72_9BACL</name>
<sequence length="472" mass="52987">MLLVQDSLFTNAFQYASIGMALVDLDGRWLKVNPALCKLLGYSEEELLELTVHSVSLPQELQRDFRFVHKLIEGDISTYQVEKRYQHKEGYSVWAQLTLSIVRDAKNNPVSFIAQIQDISALKCKVEKLKKIEQVFDILSTYSQDIITFIGPDGTFEYVSPSVKGVLGFEPSDIVGRRSGDFVHHEDVDLLSKTILTPNAEAHTITYRSRHADGHYVWMETTIRTIRDKDGQIEKIFGIARNITERKEAEEILLHSEKLTLAGQLAAGIAHEIRNPLTAIKGFFQLMQSGMMKAAYYNVVDEEFGRIEMIINELLVLAKPQAASFANQDIAALLEHTATLLETQAILNNIQLNRSYQHASFMLACDGNQMKQVFINVLKNALEAMPDGGEIDIGLTVQRDNICIRFQDQGCGIPKDKVKRIGQPFFSLKEKGTGLGMMLSFKIIENHGGVLSIDSEIGKGTLVEISLPIQRR</sequence>
<dbReference type="InterPro" id="IPR036890">
    <property type="entry name" value="HATPase_C_sf"/>
</dbReference>
<feature type="domain" description="PAC" evidence="11">
    <location>
        <begin position="203"/>
        <end position="255"/>
    </location>
</feature>
<protein>
    <recommendedName>
        <fullName evidence="2">histidine kinase</fullName>
        <ecNumber evidence="2">2.7.13.3</ecNumber>
    </recommendedName>
</protein>
<keyword evidence="7" id="KW-0067">ATP-binding</keyword>
<evidence type="ECO:0000256" key="2">
    <source>
        <dbReference type="ARBA" id="ARBA00012438"/>
    </source>
</evidence>
<dbReference type="EMBL" id="JANIPJ010000040">
    <property type="protein sequence ID" value="MCR2807988.1"/>
    <property type="molecule type" value="Genomic_DNA"/>
</dbReference>
<dbReference type="InterPro" id="IPR003661">
    <property type="entry name" value="HisK_dim/P_dom"/>
</dbReference>
<keyword evidence="4" id="KW-0808">Transferase</keyword>
<dbReference type="SUPFAM" id="SSF55785">
    <property type="entry name" value="PYP-like sensor domain (PAS domain)"/>
    <property type="match status" value="2"/>
</dbReference>
<reference evidence="12" key="1">
    <citation type="submission" date="2022-08" db="EMBL/GenBank/DDBJ databases">
        <title>The genomic sequence of strain Paenibacillus sp. SCIV0701.</title>
        <authorList>
            <person name="Zhao H."/>
        </authorList>
    </citation>
    <scope>NUCLEOTIDE SEQUENCE</scope>
    <source>
        <strain evidence="12">SCIV0701</strain>
    </source>
</reference>
<gene>
    <name evidence="12" type="ORF">NQZ67_29350</name>
</gene>
<dbReference type="PANTHER" id="PTHR43065">
    <property type="entry name" value="SENSOR HISTIDINE KINASE"/>
    <property type="match status" value="1"/>
</dbReference>
<evidence type="ECO:0000256" key="4">
    <source>
        <dbReference type="ARBA" id="ARBA00022679"/>
    </source>
</evidence>
<dbReference type="Proteomes" id="UP001141950">
    <property type="component" value="Unassembled WGS sequence"/>
</dbReference>
<dbReference type="InterPro" id="IPR036097">
    <property type="entry name" value="HisK_dim/P_sf"/>
</dbReference>
<dbReference type="AlphaFoldDB" id="A0A9X2MU72"/>
<dbReference type="InterPro" id="IPR004358">
    <property type="entry name" value="Sig_transdc_His_kin-like_C"/>
</dbReference>
<dbReference type="PROSITE" id="PS50112">
    <property type="entry name" value="PAS"/>
    <property type="match status" value="2"/>
</dbReference>
<dbReference type="SMART" id="SM00388">
    <property type="entry name" value="HisKA"/>
    <property type="match status" value="1"/>
</dbReference>
<dbReference type="GO" id="GO:0005524">
    <property type="term" value="F:ATP binding"/>
    <property type="evidence" value="ECO:0007669"/>
    <property type="project" value="UniProtKB-KW"/>
</dbReference>
<dbReference type="SMART" id="SM00091">
    <property type="entry name" value="PAS"/>
    <property type="match status" value="2"/>
</dbReference>
<evidence type="ECO:0000256" key="3">
    <source>
        <dbReference type="ARBA" id="ARBA00022553"/>
    </source>
</evidence>
<dbReference type="InterPro" id="IPR035965">
    <property type="entry name" value="PAS-like_dom_sf"/>
</dbReference>
<dbReference type="CDD" id="cd00082">
    <property type="entry name" value="HisKA"/>
    <property type="match status" value="1"/>
</dbReference>
<keyword evidence="13" id="KW-1185">Reference proteome</keyword>
<dbReference type="PROSITE" id="PS50109">
    <property type="entry name" value="HIS_KIN"/>
    <property type="match status" value="1"/>
</dbReference>
<dbReference type="Gene3D" id="3.30.450.20">
    <property type="entry name" value="PAS domain"/>
    <property type="match status" value="2"/>
</dbReference>
<proteinExistence type="predicted"/>
<dbReference type="RefSeq" id="WP_257452982.1">
    <property type="nucleotide sequence ID" value="NZ_JANIPJ010000040.1"/>
</dbReference>
<evidence type="ECO:0000259" key="10">
    <source>
        <dbReference type="PROSITE" id="PS50112"/>
    </source>
</evidence>
<comment type="catalytic activity">
    <reaction evidence="1">
        <text>ATP + protein L-histidine = ADP + protein N-phospho-L-histidine.</text>
        <dbReference type="EC" id="2.7.13.3"/>
    </reaction>
</comment>
<evidence type="ECO:0000256" key="1">
    <source>
        <dbReference type="ARBA" id="ARBA00000085"/>
    </source>
</evidence>
<dbReference type="Gene3D" id="3.30.565.10">
    <property type="entry name" value="Histidine kinase-like ATPase, C-terminal domain"/>
    <property type="match status" value="1"/>
</dbReference>
<dbReference type="InterPro" id="IPR000700">
    <property type="entry name" value="PAS-assoc_C"/>
</dbReference>